<dbReference type="EMBL" id="DXBC01000046">
    <property type="protein sequence ID" value="HIZ78775.1"/>
    <property type="molecule type" value="Genomic_DNA"/>
</dbReference>
<reference evidence="3" key="2">
    <citation type="submission" date="2021-04" db="EMBL/GenBank/DDBJ databases">
        <authorList>
            <person name="Gilroy R."/>
        </authorList>
    </citation>
    <scope>NUCLEOTIDE SEQUENCE</scope>
    <source>
        <strain evidence="3">ChiBcec1-1093</strain>
    </source>
</reference>
<protein>
    <recommendedName>
        <fullName evidence="2">PF03932 family protein CutC</fullName>
    </recommendedName>
</protein>
<comment type="caution">
    <text evidence="2">Once thought to be involved in copper homeostasis, experiments in E.coli have shown this is not the case.</text>
</comment>
<dbReference type="InterPro" id="IPR005627">
    <property type="entry name" value="CutC-like"/>
</dbReference>
<comment type="similarity">
    <text evidence="1 2">Belongs to the CutC family.</text>
</comment>
<keyword evidence="2" id="KW-0963">Cytoplasm</keyword>
<dbReference type="GO" id="GO:0005507">
    <property type="term" value="F:copper ion binding"/>
    <property type="evidence" value="ECO:0007669"/>
    <property type="project" value="TreeGrafter"/>
</dbReference>
<dbReference type="SUPFAM" id="SSF110395">
    <property type="entry name" value="CutC-like"/>
    <property type="match status" value="1"/>
</dbReference>
<dbReference type="Proteomes" id="UP000824101">
    <property type="component" value="Unassembled WGS sequence"/>
</dbReference>
<comment type="caution">
    <text evidence="3">The sequence shown here is derived from an EMBL/GenBank/DDBJ whole genome shotgun (WGS) entry which is preliminary data.</text>
</comment>
<comment type="subcellular location">
    <subcellularLocation>
        <location evidence="2">Cytoplasm</location>
    </subcellularLocation>
</comment>
<dbReference type="InterPro" id="IPR036822">
    <property type="entry name" value="CutC-like_dom_sf"/>
</dbReference>
<dbReference type="HAMAP" id="MF_00795">
    <property type="entry name" value="CutC"/>
    <property type="match status" value="1"/>
</dbReference>
<accession>A0A9D2GH43</accession>
<proteinExistence type="inferred from homology"/>
<dbReference type="PANTHER" id="PTHR12598">
    <property type="entry name" value="COPPER HOMEOSTASIS PROTEIN CUTC"/>
    <property type="match status" value="1"/>
</dbReference>
<organism evidence="3 4">
    <name type="scientific">Candidatus Lachnoclostridium stercorigallinarum</name>
    <dbReference type="NCBI Taxonomy" id="2838634"/>
    <lineage>
        <taxon>Bacteria</taxon>
        <taxon>Bacillati</taxon>
        <taxon>Bacillota</taxon>
        <taxon>Clostridia</taxon>
        <taxon>Lachnospirales</taxon>
        <taxon>Lachnospiraceae</taxon>
    </lineage>
</organism>
<sequence length="244" mass="26659">MIEICCGSYEDALAAERGGAARIELNSALALGGLTPSAGCVKLVKEHTGLKVVSMVRPRGAGFCYTEAETEQMFADARELLEAGSDGLAFGFLTEDHRVDLEKTGRMVELIHSYKKEAVFHRAYDCVHDPRAAMESLIALGVDRVLTSGLREKAEEGAGLLKELQETYGSRIQILAGSGVNAGNAKALMEKTGLCQVHSSCKDWRRDVTTSGEYVNYRFAPAPHEDDYDVVSEELVRKLVEKTR</sequence>
<name>A0A9D2GH43_9FIRM</name>
<evidence type="ECO:0000256" key="1">
    <source>
        <dbReference type="ARBA" id="ARBA00007768"/>
    </source>
</evidence>
<gene>
    <name evidence="2" type="primary">cutC</name>
    <name evidence="3" type="ORF">IAA17_03170</name>
</gene>
<dbReference type="Pfam" id="PF03932">
    <property type="entry name" value="CutC"/>
    <property type="match status" value="1"/>
</dbReference>
<evidence type="ECO:0000313" key="4">
    <source>
        <dbReference type="Proteomes" id="UP000824101"/>
    </source>
</evidence>
<evidence type="ECO:0000313" key="3">
    <source>
        <dbReference type="EMBL" id="HIZ78775.1"/>
    </source>
</evidence>
<evidence type="ECO:0000256" key="2">
    <source>
        <dbReference type="HAMAP-Rule" id="MF_00795"/>
    </source>
</evidence>
<dbReference type="AlphaFoldDB" id="A0A9D2GH43"/>
<dbReference type="Gene3D" id="3.20.20.380">
    <property type="entry name" value="Copper homeostasis (CutC) domain"/>
    <property type="match status" value="1"/>
</dbReference>
<dbReference type="GO" id="GO:0005737">
    <property type="term" value="C:cytoplasm"/>
    <property type="evidence" value="ECO:0007669"/>
    <property type="project" value="UniProtKB-SubCell"/>
</dbReference>
<dbReference type="PANTHER" id="PTHR12598:SF0">
    <property type="entry name" value="COPPER HOMEOSTASIS PROTEIN CUTC HOMOLOG"/>
    <property type="match status" value="1"/>
</dbReference>
<reference evidence="3" key="1">
    <citation type="journal article" date="2021" name="PeerJ">
        <title>Extensive microbial diversity within the chicken gut microbiome revealed by metagenomics and culture.</title>
        <authorList>
            <person name="Gilroy R."/>
            <person name="Ravi A."/>
            <person name="Getino M."/>
            <person name="Pursley I."/>
            <person name="Horton D.L."/>
            <person name="Alikhan N.F."/>
            <person name="Baker D."/>
            <person name="Gharbi K."/>
            <person name="Hall N."/>
            <person name="Watson M."/>
            <person name="Adriaenssens E.M."/>
            <person name="Foster-Nyarko E."/>
            <person name="Jarju S."/>
            <person name="Secka A."/>
            <person name="Antonio M."/>
            <person name="Oren A."/>
            <person name="Chaudhuri R.R."/>
            <person name="La Ragione R."/>
            <person name="Hildebrand F."/>
            <person name="Pallen M.J."/>
        </authorList>
    </citation>
    <scope>NUCLEOTIDE SEQUENCE</scope>
    <source>
        <strain evidence="3">ChiBcec1-1093</strain>
    </source>
</reference>